<protein>
    <submittedName>
        <fullName evidence="1">Uncharacterized protein</fullName>
    </submittedName>
</protein>
<reference evidence="1 2" key="1">
    <citation type="journal article" date="2016" name="Nat. Commun.">
        <title>Thousands of microbial genomes shed light on interconnected biogeochemical processes in an aquifer system.</title>
        <authorList>
            <person name="Anantharaman K."/>
            <person name="Brown C.T."/>
            <person name="Hug L.A."/>
            <person name="Sharon I."/>
            <person name="Castelle C.J."/>
            <person name="Probst A.J."/>
            <person name="Thomas B.C."/>
            <person name="Singh A."/>
            <person name="Wilkins M.J."/>
            <person name="Karaoz U."/>
            <person name="Brodie E.L."/>
            <person name="Williams K.H."/>
            <person name="Hubbard S.S."/>
            <person name="Banfield J.F."/>
        </authorList>
    </citation>
    <scope>NUCLEOTIDE SEQUENCE [LARGE SCALE GENOMIC DNA]</scope>
</reference>
<accession>A0A1G2PWX3</accession>
<evidence type="ECO:0000313" key="1">
    <source>
        <dbReference type="EMBL" id="OHA52820.1"/>
    </source>
</evidence>
<sequence length="96" mass="10198">MPTHVRSSGIGEEDAVFVRVVAAIGIAVGKRRNAHLDGSVHCRAQCRVDRHVDSWSNEAGNEHERIGCGGIIATIPACARGVPETSRAAGNARTRE</sequence>
<organism evidence="1 2">
    <name type="scientific">Candidatus Terrybacteria bacterium RIFCSPLOWO2_01_FULL_58_14</name>
    <dbReference type="NCBI Taxonomy" id="1802369"/>
    <lineage>
        <taxon>Bacteria</taxon>
        <taxon>Candidatus Terryibacteriota</taxon>
    </lineage>
</organism>
<gene>
    <name evidence="1" type="ORF">A2991_00180</name>
</gene>
<comment type="caution">
    <text evidence="1">The sequence shown here is derived from an EMBL/GenBank/DDBJ whole genome shotgun (WGS) entry which is preliminary data.</text>
</comment>
<dbReference type="EMBL" id="MHSZ01000026">
    <property type="protein sequence ID" value="OHA52820.1"/>
    <property type="molecule type" value="Genomic_DNA"/>
</dbReference>
<proteinExistence type="predicted"/>
<dbReference type="AlphaFoldDB" id="A0A1G2PWX3"/>
<dbReference type="Proteomes" id="UP000177865">
    <property type="component" value="Unassembled WGS sequence"/>
</dbReference>
<name>A0A1G2PWX3_9BACT</name>
<evidence type="ECO:0000313" key="2">
    <source>
        <dbReference type="Proteomes" id="UP000177865"/>
    </source>
</evidence>